<dbReference type="Proteomes" id="UP001243195">
    <property type="component" value="Unassembled WGS sequence"/>
</dbReference>
<comment type="caution">
    <text evidence="1">The sequence shown here is derived from an EMBL/GenBank/DDBJ whole genome shotgun (WGS) entry which is preliminary data.</text>
</comment>
<dbReference type="EMBL" id="JAVIDA010000012">
    <property type="protein sequence ID" value="MDQ9071861.1"/>
    <property type="molecule type" value="Genomic_DNA"/>
</dbReference>
<name>A0AAW8JGG6_9GAMM</name>
<evidence type="ECO:0008006" key="3">
    <source>
        <dbReference type="Google" id="ProtNLM"/>
    </source>
</evidence>
<gene>
    <name evidence="1" type="ORF">RFH51_10365</name>
</gene>
<dbReference type="AlphaFoldDB" id="A0AAW8JGG6"/>
<dbReference type="RefSeq" id="WP_308956371.1">
    <property type="nucleotide sequence ID" value="NZ_JAVICY010000015.1"/>
</dbReference>
<evidence type="ECO:0000313" key="2">
    <source>
        <dbReference type="Proteomes" id="UP001243195"/>
    </source>
</evidence>
<accession>A0AAW8JGG6</accession>
<organism evidence="1 2">
    <name type="scientific">Acinetobacter gerneri</name>
    <dbReference type="NCBI Taxonomy" id="202952"/>
    <lineage>
        <taxon>Bacteria</taxon>
        <taxon>Pseudomonadati</taxon>
        <taxon>Pseudomonadota</taxon>
        <taxon>Gammaproteobacteria</taxon>
        <taxon>Moraxellales</taxon>
        <taxon>Moraxellaceae</taxon>
        <taxon>Acinetobacter</taxon>
    </lineage>
</organism>
<proteinExistence type="predicted"/>
<reference evidence="1" key="1">
    <citation type="submission" date="2023-08" db="EMBL/GenBank/DDBJ databases">
        <title>Emergence of clinically-relevant ST2 carbapenem-resistant Acinetobacter baumannii strains in hospital sewages in Zhejiang, East of China.</title>
        <authorList>
            <person name="Kaichao C."/>
            <person name="Zhang R."/>
        </authorList>
    </citation>
    <scope>NUCLEOTIDE SEQUENCE</scope>
    <source>
        <strain evidence="1">M-SY-60</strain>
    </source>
</reference>
<protein>
    <recommendedName>
        <fullName evidence="3">Carboxypeptidase regulatory-like domain-containing protein</fullName>
    </recommendedName>
</protein>
<evidence type="ECO:0000313" key="1">
    <source>
        <dbReference type="EMBL" id="MDQ9071861.1"/>
    </source>
</evidence>
<sequence length="143" mass="15976">MLTSENAKISILAIGLALSLMSCSEKTMYLTPDAKGVLYDAETKQPLRNVSGYISFSPGKSKKDLITTNNRGEFNIHGITYTYYLFRPSKESVGYPAEIYIDFENFKHKTFTYTGLVPESYAYSSNAEMNVGRIDLQPLASSK</sequence>